<name>A0A6I6MRI9_9CAUL</name>
<dbReference type="AlphaFoldDB" id="A0A6I6MRI9"/>
<gene>
    <name evidence="2" type="primary">ytpA_1</name>
    <name evidence="2" type="ORF">DSM104635_00566</name>
</gene>
<evidence type="ECO:0000313" key="3">
    <source>
        <dbReference type="Proteomes" id="UP000431269"/>
    </source>
</evidence>
<keyword evidence="2" id="KW-0378">Hydrolase</keyword>
<sequence length="250" mass="27102">MAPAPGINRIVLVHGAAHGAWCWEVLTPILMSYGHEVQTLDLPGLGDDATPPANVHLADYVERIVGILKSRDAPALLLGHSMGGVPVSQAAENAREHVARVVYLTAVSPQSGDSMGSLPLMEHPQSASRALRPSSIEGAVEFDPAMAEEVFYNRCTPDIVRRATARLRPQAAAPIREPVVLSHDRYGRIPKSYIVCTDDQAFPVSAQHWICDRSSIQRKRSIDSDHSPFFSAPHELAKIIHEEASAGDDA</sequence>
<reference evidence="3" key="1">
    <citation type="submission" date="2019-12" db="EMBL/GenBank/DDBJ databases">
        <title>Complete genome of Terracaulis silvestris 0127_4.</title>
        <authorList>
            <person name="Vieira S."/>
            <person name="Riedel T."/>
            <person name="Sproer C."/>
            <person name="Pascual J."/>
            <person name="Boedeker C."/>
            <person name="Overmann J."/>
        </authorList>
    </citation>
    <scope>NUCLEOTIDE SEQUENCE [LARGE SCALE GENOMIC DNA]</scope>
    <source>
        <strain evidence="3">0127_4</strain>
    </source>
</reference>
<dbReference type="GO" id="GO:0080032">
    <property type="term" value="F:methyl jasmonate esterase activity"/>
    <property type="evidence" value="ECO:0007669"/>
    <property type="project" value="TreeGrafter"/>
</dbReference>
<dbReference type="InterPro" id="IPR029058">
    <property type="entry name" value="AB_hydrolase_fold"/>
</dbReference>
<protein>
    <submittedName>
        <fullName evidence="2">Phospholipase YtpA</fullName>
        <ecNumber evidence="2">3.1.1.-</ecNumber>
    </submittedName>
</protein>
<dbReference type="EMBL" id="CP047045">
    <property type="protein sequence ID" value="QGZ93753.1"/>
    <property type="molecule type" value="Genomic_DNA"/>
</dbReference>
<evidence type="ECO:0000313" key="2">
    <source>
        <dbReference type="EMBL" id="QGZ93753.1"/>
    </source>
</evidence>
<dbReference type="Pfam" id="PF12697">
    <property type="entry name" value="Abhydrolase_6"/>
    <property type="match status" value="1"/>
</dbReference>
<keyword evidence="3" id="KW-1185">Reference proteome</keyword>
<dbReference type="KEGG" id="tsv:DSM104635_00566"/>
<accession>A0A6I6MRI9</accession>
<proteinExistence type="predicted"/>
<dbReference type="GO" id="GO:0080030">
    <property type="term" value="F:methyl indole-3-acetate esterase activity"/>
    <property type="evidence" value="ECO:0007669"/>
    <property type="project" value="TreeGrafter"/>
</dbReference>
<dbReference type="InterPro" id="IPR045889">
    <property type="entry name" value="MES/HNL"/>
</dbReference>
<dbReference type="RefSeq" id="WP_158764746.1">
    <property type="nucleotide sequence ID" value="NZ_CP047045.1"/>
</dbReference>
<dbReference type="SUPFAM" id="SSF53474">
    <property type="entry name" value="alpha/beta-Hydrolases"/>
    <property type="match status" value="1"/>
</dbReference>
<dbReference type="PANTHER" id="PTHR10992">
    <property type="entry name" value="METHYLESTERASE FAMILY MEMBER"/>
    <property type="match status" value="1"/>
</dbReference>
<dbReference type="EC" id="3.1.1.-" evidence="2"/>
<organism evidence="2 3">
    <name type="scientific">Terricaulis silvestris</name>
    <dbReference type="NCBI Taxonomy" id="2686094"/>
    <lineage>
        <taxon>Bacteria</taxon>
        <taxon>Pseudomonadati</taxon>
        <taxon>Pseudomonadota</taxon>
        <taxon>Alphaproteobacteria</taxon>
        <taxon>Caulobacterales</taxon>
        <taxon>Caulobacteraceae</taxon>
        <taxon>Terricaulis</taxon>
    </lineage>
</organism>
<evidence type="ECO:0000259" key="1">
    <source>
        <dbReference type="Pfam" id="PF12697"/>
    </source>
</evidence>
<dbReference type="Proteomes" id="UP000431269">
    <property type="component" value="Chromosome"/>
</dbReference>
<dbReference type="InterPro" id="IPR000073">
    <property type="entry name" value="AB_hydrolase_1"/>
</dbReference>
<dbReference type="PANTHER" id="PTHR10992:SF1086">
    <property type="entry name" value="AB HYDROLASE-1 DOMAIN-CONTAINING PROTEIN"/>
    <property type="match status" value="1"/>
</dbReference>
<dbReference type="Gene3D" id="3.40.50.1820">
    <property type="entry name" value="alpha/beta hydrolase"/>
    <property type="match status" value="1"/>
</dbReference>
<feature type="domain" description="AB hydrolase-1" evidence="1">
    <location>
        <begin position="10"/>
        <end position="238"/>
    </location>
</feature>